<gene>
    <name evidence="3" type="ordered locus">Metho_2504</name>
</gene>
<dbReference type="EMBL" id="CP003363">
    <property type="protein sequence ID" value="AGB50644.1"/>
    <property type="molecule type" value="Genomic_DNA"/>
</dbReference>
<dbReference type="SUPFAM" id="SSF52540">
    <property type="entry name" value="P-loop containing nucleoside triphosphate hydrolases"/>
    <property type="match status" value="2"/>
</dbReference>
<dbReference type="GeneID" id="14401466"/>
<proteinExistence type="predicted"/>
<protein>
    <submittedName>
        <fullName evidence="3">ATPase MipZ</fullName>
    </submittedName>
</protein>
<dbReference type="HOGENOM" id="CLU_571891_0_0_2"/>
<name>L0L2V8_METHD</name>
<organism evidence="3 4">
    <name type="scientific">Methanomethylovorans hollandica (strain DSM 15978 / NBRC 107637 / DMS1)</name>
    <dbReference type="NCBI Taxonomy" id="867904"/>
    <lineage>
        <taxon>Archaea</taxon>
        <taxon>Methanobacteriati</taxon>
        <taxon>Methanobacteriota</taxon>
        <taxon>Stenosarchaea group</taxon>
        <taxon>Methanomicrobia</taxon>
        <taxon>Methanosarcinales</taxon>
        <taxon>Methanosarcinaceae</taxon>
        <taxon>Methanomethylovorans</taxon>
    </lineage>
</organism>
<keyword evidence="4" id="KW-1185">Reference proteome</keyword>
<accession>L0L2V8</accession>
<dbReference type="RefSeq" id="WP_015313776.1">
    <property type="nucleotide sequence ID" value="NC_019972.1"/>
</dbReference>
<evidence type="ECO:0000259" key="2">
    <source>
        <dbReference type="Pfam" id="PF01656"/>
    </source>
</evidence>
<evidence type="ECO:0000256" key="1">
    <source>
        <dbReference type="SAM" id="MobiDB-lite"/>
    </source>
</evidence>
<feature type="compositionally biased region" description="Basic and acidic residues" evidence="1">
    <location>
        <begin position="441"/>
        <end position="450"/>
    </location>
</feature>
<geneLocation type="plasmid" evidence="3 4">
    <name>pMETHO01</name>
</geneLocation>
<dbReference type="AlphaFoldDB" id="L0L2V8"/>
<evidence type="ECO:0000313" key="4">
    <source>
        <dbReference type="Proteomes" id="UP000010866"/>
    </source>
</evidence>
<dbReference type="Proteomes" id="UP000010866">
    <property type="component" value="Plasmid pMETHO01"/>
</dbReference>
<sequence>MTNASIVFSSEKGGSGKTTIAVNVTSYISHLKEDPTLLVDGDTRNQTATKMLIPSAKNDEIEQLEKSEMVITTENIINGIFKNQTAMIDTDEIVEPLELAARLCNLNDPLSYHIYTHFPEETKIILQRDRIEGVVDQTQQRIVTKALAIGLTNVLYHEDLYNNEITQEHLQLLNYTDFKLRPETLQKLDDREKMRSDLKFRMEANRQFLGEIYPSIFKFNYGLPIAYIFNRLGYRSTPTSPLPVNTLSLVPSKGRAIISDMCHPSQISREMDEINRCLQLKFSHVFYDTEATSNTLKNVLISMSNTEMIAVATPSNLNVEIDMLKKYMSEIQVRGIILNSVLPDQLDEAVAAIQKSQLPLLSVIPMDVDGTMANLSYRNKLVIGTNTCLDYPLRITALHVLNRTRIEQKDIHRIFNEPKNLYEEMMKKRMIAKPVETPSKNNDKQKEKNVPKTTGKLGLVKSLFGKKIGDKPISTKK</sequence>
<reference evidence="4" key="1">
    <citation type="submission" date="2012-02" db="EMBL/GenBank/DDBJ databases">
        <title>Complete sequence of plasmid of Methanomethylovorans hollandica DSM 15978.</title>
        <authorList>
            <person name="Lucas S."/>
            <person name="Copeland A."/>
            <person name="Lapidus A."/>
            <person name="Glavina del Rio T."/>
            <person name="Dalin E."/>
            <person name="Tice H."/>
            <person name="Bruce D."/>
            <person name="Goodwin L."/>
            <person name="Pitluck S."/>
            <person name="Peters L."/>
            <person name="Mikhailova N."/>
            <person name="Held B."/>
            <person name="Kyrpides N."/>
            <person name="Mavromatis K."/>
            <person name="Ivanova N."/>
            <person name="Brettin T."/>
            <person name="Detter J.C."/>
            <person name="Han C."/>
            <person name="Larimer F."/>
            <person name="Land M."/>
            <person name="Hauser L."/>
            <person name="Markowitz V."/>
            <person name="Cheng J.-F."/>
            <person name="Hugenholtz P."/>
            <person name="Woyke T."/>
            <person name="Wu D."/>
            <person name="Spring S."/>
            <person name="Schroeder M."/>
            <person name="Brambilla E."/>
            <person name="Klenk H.-P."/>
            <person name="Eisen J.A."/>
        </authorList>
    </citation>
    <scope>NUCLEOTIDE SEQUENCE [LARGE SCALE GENOMIC DNA]</scope>
    <source>
        <strain evidence="4">DSM 15978 / NBRC 107637 / DMS1</strain>
        <plasmid evidence="4">Plasmid pMETHO01</plasmid>
    </source>
</reference>
<keyword evidence="3" id="KW-0614">Plasmid</keyword>
<dbReference type="InterPro" id="IPR027417">
    <property type="entry name" value="P-loop_NTPase"/>
</dbReference>
<dbReference type="InterPro" id="IPR002586">
    <property type="entry name" value="CobQ/CobB/MinD/ParA_Nub-bd_dom"/>
</dbReference>
<dbReference type="Pfam" id="PF01656">
    <property type="entry name" value="CbiA"/>
    <property type="match status" value="1"/>
</dbReference>
<evidence type="ECO:0000313" key="3">
    <source>
        <dbReference type="EMBL" id="AGB50644.1"/>
    </source>
</evidence>
<dbReference type="KEGG" id="mhz:Metho_2504"/>
<feature type="domain" description="CobQ/CobB/MinD/ParA nucleotide binding" evidence="2">
    <location>
        <begin position="6"/>
        <end position="369"/>
    </location>
</feature>
<dbReference type="Gene3D" id="3.40.50.300">
    <property type="entry name" value="P-loop containing nucleotide triphosphate hydrolases"/>
    <property type="match status" value="2"/>
</dbReference>
<feature type="region of interest" description="Disordered" evidence="1">
    <location>
        <begin position="434"/>
        <end position="453"/>
    </location>
</feature>